<dbReference type="PANTHER" id="PTHR36617">
    <property type="entry name" value="PROTEIN, PUTATIVE-RELATED"/>
    <property type="match status" value="1"/>
</dbReference>
<dbReference type="PANTHER" id="PTHR36617:SF5">
    <property type="entry name" value="OS05G0421675 PROTEIN"/>
    <property type="match status" value="1"/>
</dbReference>
<dbReference type="EMBL" id="LXQA010009050">
    <property type="protein sequence ID" value="MCH85740.1"/>
    <property type="molecule type" value="Genomic_DNA"/>
</dbReference>
<accession>A0A392ME30</accession>
<name>A0A392ME30_9FABA</name>
<comment type="caution">
    <text evidence="1">The sequence shown here is derived from an EMBL/GenBank/DDBJ whole genome shotgun (WGS) entry which is preliminary data.</text>
</comment>
<keyword evidence="2" id="KW-1185">Reference proteome</keyword>
<proteinExistence type="predicted"/>
<sequence length="128" mass="14187">TGGVHTIVEVNVNDRRAIKEMSCSGLGEGPFHVLEPGHPTHKGHVDRLALSITPPSDNTCHNCMGQKNILAPLCERFGRLFDFAETKSCSVAEMFSLGWGADGEAWVWRRQLRAWEEEMLGGVSDFTF</sequence>
<evidence type="ECO:0000313" key="2">
    <source>
        <dbReference type="Proteomes" id="UP000265520"/>
    </source>
</evidence>
<dbReference type="Proteomes" id="UP000265520">
    <property type="component" value="Unassembled WGS sequence"/>
</dbReference>
<feature type="non-terminal residue" evidence="1">
    <location>
        <position position="1"/>
    </location>
</feature>
<organism evidence="1 2">
    <name type="scientific">Trifolium medium</name>
    <dbReference type="NCBI Taxonomy" id="97028"/>
    <lineage>
        <taxon>Eukaryota</taxon>
        <taxon>Viridiplantae</taxon>
        <taxon>Streptophyta</taxon>
        <taxon>Embryophyta</taxon>
        <taxon>Tracheophyta</taxon>
        <taxon>Spermatophyta</taxon>
        <taxon>Magnoliopsida</taxon>
        <taxon>eudicotyledons</taxon>
        <taxon>Gunneridae</taxon>
        <taxon>Pentapetalae</taxon>
        <taxon>rosids</taxon>
        <taxon>fabids</taxon>
        <taxon>Fabales</taxon>
        <taxon>Fabaceae</taxon>
        <taxon>Papilionoideae</taxon>
        <taxon>50 kb inversion clade</taxon>
        <taxon>NPAAA clade</taxon>
        <taxon>Hologalegina</taxon>
        <taxon>IRL clade</taxon>
        <taxon>Trifolieae</taxon>
        <taxon>Trifolium</taxon>
    </lineage>
</organism>
<reference evidence="1 2" key="1">
    <citation type="journal article" date="2018" name="Front. Plant Sci.">
        <title>Red Clover (Trifolium pratense) and Zigzag Clover (T. medium) - A Picture of Genomic Similarities and Differences.</title>
        <authorList>
            <person name="Dluhosova J."/>
            <person name="Istvanek J."/>
            <person name="Nedelnik J."/>
            <person name="Repkova J."/>
        </authorList>
    </citation>
    <scope>NUCLEOTIDE SEQUENCE [LARGE SCALE GENOMIC DNA]</scope>
    <source>
        <strain evidence="2">cv. 10/8</strain>
        <tissue evidence="1">Leaf</tissue>
    </source>
</reference>
<protein>
    <submittedName>
        <fullName evidence="1">YIPF1-like protein</fullName>
    </submittedName>
</protein>
<gene>
    <name evidence="1" type="ORF">A2U01_0006590</name>
</gene>
<dbReference type="AlphaFoldDB" id="A0A392ME30"/>
<evidence type="ECO:0000313" key="1">
    <source>
        <dbReference type="EMBL" id="MCH85740.1"/>
    </source>
</evidence>